<dbReference type="OrthoDB" id="2682222at2759"/>
<dbReference type="AlphaFoldDB" id="A0A9N9NS31"/>
<feature type="non-terminal residue" evidence="1">
    <location>
        <position position="1"/>
    </location>
</feature>
<name>A0A9N9NS31_9GLOM</name>
<proteinExistence type="predicted"/>
<reference evidence="1" key="1">
    <citation type="submission" date="2021-06" db="EMBL/GenBank/DDBJ databases">
        <authorList>
            <person name="Kallberg Y."/>
            <person name="Tangrot J."/>
            <person name="Rosling A."/>
        </authorList>
    </citation>
    <scope>NUCLEOTIDE SEQUENCE</scope>
    <source>
        <strain evidence="1">UK204</strain>
    </source>
</reference>
<sequence>PNEHEDGFLEFKKTFIGTSQYKVPLEEANEKVSLLDLAQLQYKLEMYLSD</sequence>
<comment type="caution">
    <text evidence="1">The sequence shown here is derived from an EMBL/GenBank/DDBJ whole genome shotgun (WGS) entry which is preliminary data.</text>
</comment>
<evidence type="ECO:0000313" key="1">
    <source>
        <dbReference type="EMBL" id="CAG8758709.1"/>
    </source>
</evidence>
<dbReference type="Proteomes" id="UP000789570">
    <property type="component" value="Unassembled WGS sequence"/>
</dbReference>
<organism evidence="1 2">
    <name type="scientific">Funneliformis caledonium</name>
    <dbReference type="NCBI Taxonomy" id="1117310"/>
    <lineage>
        <taxon>Eukaryota</taxon>
        <taxon>Fungi</taxon>
        <taxon>Fungi incertae sedis</taxon>
        <taxon>Mucoromycota</taxon>
        <taxon>Glomeromycotina</taxon>
        <taxon>Glomeromycetes</taxon>
        <taxon>Glomerales</taxon>
        <taxon>Glomeraceae</taxon>
        <taxon>Funneliformis</taxon>
    </lineage>
</organism>
<dbReference type="EMBL" id="CAJVPQ010021581">
    <property type="protein sequence ID" value="CAG8758709.1"/>
    <property type="molecule type" value="Genomic_DNA"/>
</dbReference>
<keyword evidence="2" id="KW-1185">Reference proteome</keyword>
<accession>A0A9N9NS31</accession>
<protein>
    <submittedName>
        <fullName evidence="1">858_t:CDS:1</fullName>
    </submittedName>
</protein>
<evidence type="ECO:0000313" key="2">
    <source>
        <dbReference type="Proteomes" id="UP000789570"/>
    </source>
</evidence>
<gene>
    <name evidence="1" type="ORF">FCALED_LOCUS16783</name>
</gene>